<accession>A0A5C9A5R1</accession>
<dbReference type="EMBL" id="VRZA01000001">
    <property type="protein sequence ID" value="TXS96263.1"/>
    <property type="molecule type" value="Genomic_DNA"/>
</dbReference>
<protein>
    <submittedName>
        <fullName evidence="1">Uncharacterized protein</fullName>
    </submittedName>
</protein>
<dbReference type="SUPFAM" id="SSF54909">
    <property type="entry name" value="Dimeric alpha+beta barrel"/>
    <property type="match status" value="1"/>
</dbReference>
<dbReference type="InterPro" id="IPR011008">
    <property type="entry name" value="Dimeric_a/b-barrel"/>
</dbReference>
<comment type="caution">
    <text evidence="1">The sequence shown here is derived from an EMBL/GenBank/DDBJ whole genome shotgun (WGS) entry which is preliminary data.</text>
</comment>
<dbReference type="Proteomes" id="UP000321039">
    <property type="component" value="Unassembled WGS sequence"/>
</dbReference>
<proteinExistence type="predicted"/>
<keyword evidence="2" id="KW-1185">Reference proteome</keyword>
<name>A0A5C9A5R1_9GAMM</name>
<organism evidence="1 2">
    <name type="scientific">Parahaliea maris</name>
    <dbReference type="NCBI Taxonomy" id="2716870"/>
    <lineage>
        <taxon>Bacteria</taxon>
        <taxon>Pseudomonadati</taxon>
        <taxon>Pseudomonadota</taxon>
        <taxon>Gammaproteobacteria</taxon>
        <taxon>Cellvibrionales</taxon>
        <taxon>Halieaceae</taxon>
        <taxon>Parahaliea</taxon>
    </lineage>
</organism>
<dbReference type="RefSeq" id="WP_148066531.1">
    <property type="nucleotide sequence ID" value="NZ_VRZA01000001.1"/>
</dbReference>
<evidence type="ECO:0000313" key="1">
    <source>
        <dbReference type="EMBL" id="TXS96263.1"/>
    </source>
</evidence>
<dbReference type="AlphaFoldDB" id="A0A5C9A5R1"/>
<reference evidence="1 2" key="1">
    <citation type="submission" date="2019-08" db="EMBL/GenBank/DDBJ databases">
        <title>Parahaliea maris sp. nov., isolated from the surface seawater.</title>
        <authorList>
            <person name="Liu Y."/>
        </authorList>
    </citation>
    <scope>NUCLEOTIDE SEQUENCE [LARGE SCALE GENOMIC DNA]</scope>
    <source>
        <strain evidence="1 2">HSLHS9</strain>
    </source>
</reference>
<gene>
    <name evidence="1" type="ORF">FV139_01830</name>
</gene>
<sequence>MEKLVYPLWNVEGGDGDALRERLLGETVPALLASDGTRAVRLTVADSRVAPASGKRIARLPPAPDAVLSLWLDNAGARSEQESAIAAAVERFDCLLVTEAEPIVNRDQAPDANGRLPGWCQVVFLETPPRLSRQEWLEIWQGSHTAVAIQTQSTFAYRQNVVVRRFTEGERLPDAMIEENFPLEAMTSDHAFYDAADDAQLQARVQAMMDSCARFIDFDRMDVIPMSEYVFGELLTGRFV</sequence>
<evidence type="ECO:0000313" key="2">
    <source>
        <dbReference type="Proteomes" id="UP000321039"/>
    </source>
</evidence>